<comment type="caution">
    <text evidence="1">The sequence shown here is derived from an EMBL/GenBank/DDBJ whole genome shotgun (WGS) entry which is preliminary data.</text>
</comment>
<reference evidence="1 2" key="1">
    <citation type="submission" date="2019-05" db="EMBL/GenBank/DDBJ databases">
        <title>Ruegeria sp. nov., isolated from tidal flat.</title>
        <authorList>
            <person name="Kim W."/>
        </authorList>
    </citation>
    <scope>NUCLEOTIDE SEQUENCE [LARGE SCALE GENOMIC DNA]</scope>
    <source>
        <strain evidence="1 2">CAU 1488</strain>
    </source>
</reference>
<name>A0ABY2WXE8_9RHOB</name>
<dbReference type="Gene3D" id="1.20.120.160">
    <property type="entry name" value="HPT domain"/>
    <property type="match status" value="1"/>
</dbReference>
<dbReference type="Proteomes" id="UP001193035">
    <property type="component" value="Unassembled WGS sequence"/>
</dbReference>
<evidence type="ECO:0000313" key="1">
    <source>
        <dbReference type="EMBL" id="TMV06934.1"/>
    </source>
</evidence>
<evidence type="ECO:0000313" key="2">
    <source>
        <dbReference type="Proteomes" id="UP001193035"/>
    </source>
</evidence>
<keyword evidence="2" id="KW-1185">Reference proteome</keyword>
<dbReference type="EMBL" id="VCPD01000004">
    <property type="protein sequence ID" value="TMV06934.1"/>
    <property type="molecule type" value="Genomic_DNA"/>
</dbReference>
<evidence type="ECO:0008006" key="3">
    <source>
        <dbReference type="Google" id="ProtNLM"/>
    </source>
</evidence>
<dbReference type="SUPFAM" id="SSF47226">
    <property type="entry name" value="Histidine-containing phosphotransfer domain, HPT domain"/>
    <property type="match status" value="1"/>
</dbReference>
<sequence>MNGVEKVITLEQKESVRLDPERLGSLYRRLGDSDAEDVVCRAIEELAVRLSNCERMWRRQDWAELRKCARSLVAISEQIGMTVLARVAGDVSGSVDAGDHVATSATLFRLIRVGERSLSAVWDQRDLSV</sequence>
<proteinExistence type="predicted"/>
<dbReference type="RefSeq" id="WP_138842708.1">
    <property type="nucleotide sequence ID" value="NZ_VCPD01000004.1"/>
</dbReference>
<protein>
    <recommendedName>
        <fullName evidence="3">Hpt domain-containing protein</fullName>
    </recommendedName>
</protein>
<dbReference type="InterPro" id="IPR036641">
    <property type="entry name" value="HPT_dom_sf"/>
</dbReference>
<accession>A0ABY2WXE8</accession>
<organism evidence="1 2">
    <name type="scientific">Ruegeria sediminis</name>
    <dbReference type="NCBI Taxonomy" id="2583820"/>
    <lineage>
        <taxon>Bacteria</taxon>
        <taxon>Pseudomonadati</taxon>
        <taxon>Pseudomonadota</taxon>
        <taxon>Alphaproteobacteria</taxon>
        <taxon>Rhodobacterales</taxon>
        <taxon>Roseobacteraceae</taxon>
        <taxon>Ruegeria</taxon>
    </lineage>
</organism>
<gene>
    <name evidence="1" type="ORF">FGK63_12505</name>
</gene>